<evidence type="ECO:0000313" key="3">
    <source>
        <dbReference type="EMBL" id="OXA98414.1"/>
    </source>
</evidence>
<reference evidence="2 4" key="1">
    <citation type="submission" date="2014-07" db="EMBL/GenBank/DDBJ databases">
        <title>Genome of Flavobacterium hydatis DSM 2063.</title>
        <authorList>
            <person name="Pipes S.E."/>
            <person name="Stropko S.J."/>
            <person name="Newman J.D."/>
        </authorList>
    </citation>
    <scope>NUCLEOTIDE SEQUENCE [LARGE SCALE GENOMIC DNA]</scope>
    <source>
        <strain evidence="2 4">DSM 2063</strain>
    </source>
</reference>
<evidence type="ECO:0000256" key="1">
    <source>
        <dbReference type="SAM" id="SignalP"/>
    </source>
</evidence>
<dbReference type="Proteomes" id="UP000198424">
    <property type="component" value="Unassembled WGS sequence"/>
</dbReference>
<dbReference type="AlphaFoldDB" id="A0A086AUD3"/>
<keyword evidence="1" id="KW-0732">Signal</keyword>
<dbReference type="EMBL" id="JPRM01000001">
    <property type="protein sequence ID" value="KFF20297.1"/>
    <property type="molecule type" value="Genomic_DNA"/>
</dbReference>
<dbReference type="EMBL" id="MUGY01000001">
    <property type="protein sequence ID" value="OXA98414.1"/>
    <property type="molecule type" value="Genomic_DNA"/>
</dbReference>
<evidence type="ECO:0008006" key="6">
    <source>
        <dbReference type="Google" id="ProtNLM"/>
    </source>
</evidence>
<comment type="caution">
    <text evidence="2">The sequence shown here is derived from an EMBL/GenBank/DDBJ whole genome shotgun (WGS) entry which is preliminary data.</text>
</comment>
<evidence type="ECO:0000313" key="2">
    <source>
        <dbReference type="EMBL" id="KFF20297.1"/>
    </source>
</evidence>
<dbReference type="eggNOG" id="ENOG5030Z6S">
    <property type="taxonomic scope" value="Bacteria"/>
</dbReference>
<dbReference type="OrthoDB" id="1151192at2"/>
<proteinExistence type="predicted"/>
<keyword evidence="5" id="KW-1185">Reference proteome</keyword>
<dbReference type="PROSITE" id="PS51257">
    <property type="entry name" value="PROKAR_LIPOPROTEIN"/>
    <property type="match status" value="1"/>
</dbReference>
<evidence type="ECO:0000313" key="4">
    <source>
        <dbReference type="Proteomes" id="UP000028712"/>
    </source>
</evidence>
<organism evidence="2 4">
    <name type="scientific">Flavobacterium hydatis</name>
    <name type="common">Cytophaga aquatilis</name>
    <dbReference type="NCBI Taxonomy" id="991"/>
    <lineage>
        <taxon>Bacteria</taxon>
        <taxon>Pseudomonadati</taxon>
        <taxon>Bacteroidota</taxon>
        <taxon>Flavobacteriia</taxon>
        <taxon>Flavobacteriales</taxon>
        <taxon>Flavobacteriaceae</taxon>
        <taxon>Flavobacterium</taxon>
    </lineage>
</organism>
<feature type="chain" id="PRO_5001803400" description="Lipoprotein" evidence="1">
    <location>
        <begin position="21"/>
        <end position="125"/>
    </location>
</feature>
<dbReference type="RefSeq" id="WP_035617464.1">
    <property type="nucleotide sequence ID" value="NZ_JBEWQG010000004.1"/>
</dbReference>
<protein>
    <recommendedName>
        <fullName evidence="6">Lipoprotein</fullName>
    </recommendedName>
</protein>
<accession>A0A086AUD3</accession>
<reference evidence="3 5" key="2">
    <citation type="submission" date="2016-11" db="EMBL/GenBank/DDBJ databases">
        <title>Whole genomes of Flavobacteriaceae.</title>
        <authorList>
            <person name="Stine C."/>
            <person name="Li C."/>
            <person name="Tadesse D."/>
        </authorList>
    </citation>
    <scope>NUCLEOTIDE SEQUENCE [LARGE SCALE GENOMIC DNA]</scope>
    <source>
        <strain evidence="3 5">ATCC 29551</strain>
    </source>
</reference>
<dbReference type="Proteomes" id="UP000028712">
    <property type="component" value="Unassembled WGS sequence"/>
</dbReference>
<feature type="signal peptide" evidence="1">
    <location>
        <begin position="1"/>
        <end position="20"/>
    </location>
</feature>
<sequence>MKKLLLLFSLIIITSSCSSSDEDTSGIFSPPTWIQGVWKDEATGATLTFTQRDIKYSTDGNSYSFSKQTTKFTNVLAQEISSTPNLYVSDFSQGKEGSIIRFSFVKTSDTKMESKGHLPGNYIKQ</sequence>
<gene>
    <name evidence="3" type="ORF">B0A62_01030</name>
    <name evidence="2" type="ORF">IW20_00630</name>
</gene>
<evidence type="ECO:0000313" key="5">
    <source>
        <dbReference type="Proteomes" id="UP000198424"/>
    </source>
</evidence>
<name>A0A086AUD3_FLAHY</name>